<dbReference type="SMART" id="SM00756">
    <property type="entry name" value="VKc"/>
    <property type="match status" value="1"/>
</dbReference>
<evidence type="ECO:0000313" key="12">
    <source>
        <dbReference type="EMBL" id="ADQ17093.1"/>
    </source>
</evidence>
<evidence type="ECO:0000259" key="11">
    <source>
        <dbReference type="PROSITE" id="PS50990"/>
    </source>
</evidence>
<evidence type="ECO:0000256" key="8">
    <source>
        <dbReference type="ARBA" id="ARBA00023157"/>
    </source>
</evidence>
<dbReference type="CDD" id="cd12921">
    <property type="entry name" value="VKOR_4"/>
    <property type="match status" value="1"/>
</dbReference>
<dbReference type="HOGENOM" id="CLU_037935_1_0_10"/>
<feature type="transmembrane region" description="Helical" evidence="10">
    <location>
        <begin position="234"/>
        <end position="258"/>
    </location>
</feature>
<comment type="subcellular location">
    <subcellularLocation>
        <location evidence="1">Membrane</location>
        <topology evidence="1">Multi-pass membrane protein</topology>
    </subcellularLocation>
</comment>
<keyword evidence="4" id="KW-0874">Quinone</keyword>
<dbReference type="InterPro" id="IPR005074">
    <property type="entry name" value="Peptidase_C39"/>
</dbReference>
<keyword evidence="8" id="KW-1015">Disulfide bond</keyword>
<dbReference type="InterPro" id="IPR038354">
    <property type="entry name" value="VKOR_sf"/>
</dbReference>
<evidence type="ECO:0000256" key="1">
    <source>
        <dbReference type="ARBA" id="ARBA00004141"/>
    </source>
</evidence>
<dbReference type="InterPro" id="IPR012336">
    <property type="entry name" value="Thioredoxin-like_fold"/>
</dbReference>
<dbReference type="KEGG" id="lby:Lbys_1375"/>
<dbReference type="Gene3D" id="3.90.70.10">
    <property type="entry name" value="Cysteine proteinases"/>
    <property type="match status" value="1"/>
</dbReference>
<dbReference type="RefSeq" id="WP_013408142.1">
    <property type="nucleotide sequence ID" value="NC_014655.1"/>
</dbReference>
<evidence type="ECO:0000256" key="2">
    <source>
        <dbReference type="ARBA" id="ARBA00006214"/>
    </source>
</evidence>
<feature type="transmembrane region" description="Helical" evidence="10">
    <location>
        <begin position="183"/>
        <end position="202"/>
    </location>
</feature>
<dbReference type="eggNOG" id="COG1651">
    <property type="taxonomic scope" value="Bacteria"/>
</dbReference>
<dbReference type="eggNOG" id="COG3271">
    <property type="taxonomic scope" value="Bacteria"/>
</dbReference>
<dbReference type="EMBL" id="CP002305">
    <property type="protein sequence ID" value="ADQ17093.1"/>
    <property type="molecule type" value="Genomic_DNA"/>
</dbReference>
<sequence length="548" mass="62329">MLKLLLNDDGTLENAGIQLTRLLKVKVTKSFIRQYLHRHSNYPSLTALSDCLSDLNIENGAFRINYDELKVYPVPLLAVVETDNQELMVVSSVEDNTISYVDKRGHNIEIYKEDFLSQWSGVVLAVNSSENSGEKNYIKQHRADLVYKAKTIAALGSILFFCIFCTIHYAMSSNDWKSTIAYAVLQLLSIFGLGVCFLLLLYEVDSENKALKKICSVKKNVNCKAVLNSKYAKLLPGLTFSEIGFAFFFGNLSLLTLASFDSSIASSLISLVKIMYVFSIIGVFISIYAQWKLIKEWCTLCLVVQSVLFIGSIISFYLYIVDGFGGLSGDIGTILTCTLFFFTIPLLLWKSMKGDFKDFFTYKSLAMELNRLKFNHPIFESILTTQKKIEKVPDTLGITLGNPDASTVVLKVCSPYCDPCAKAHPEYKKLLETYHDNIKLHIIFSASSSWEDPRSFPVKIFMAINLTKDKKLIEKALDDWYNAKEKNFEVFATKYQINVDSHEVIDQIDKMYKWTKDNDITFTPTFFINGYQMPEMYSVQDIPNFVRV</sequence>
<reference key="1">
    <citation type="submission" date="2010-11" db="EMBL/GenBank/DDBJ databases">
        <title>The complete genome of Leadbetterella byssophila DSM 17132.</title>
        <authorList>
            <consortium name="US DOE Joint Genome Institute (JGI-PGF)"/>
            <person name="Lucas S."/>
            <person name="Copeland A."/>
            <person name="Lapidus A."/>
            <person name="Glavina del Rio T."/>
            <person name="Dalin E."/>
            <person name="Tice H."/>
            <person name="Bruce D."/>
            <person name="Goodwin L."/>
            <person name="Pitluck S."/>
            <person name="Kyrpides N."/>
            <person name="Mavromatis K."/>
            <person name="Ivanova N."/>
            <person name="Teshima H."/>
            <person name="Brettin T."/>
            <person name="Detter J.C."/>
            <person name="Han C."/>
            <person name="Tapia R."/>
            <person name="Land M."/>
            <person name="Hauser L."/>
            <person name="Markowitz V."/>
            <person name="Cheng J.-F."/>
            <person name="Hugenholtz P."/>
            <person name="Woyke T."/>
            <person name="Wu D."/>
            <person name="Tindall B."/>
            <person name="Pomrenke H.G."/>
            <person name="Brambilla E."/>
            <person name="Klenk H.-P."/>
            <person name="Eisen J.A."/>
        </authorList>
    </citation>
    <scope>NUCLEOTIDE SEQUENCE [LARGE SCALE GENOMIC DNA]</scope>
    <source>
        <strain>DSM 17132</strain>
    </source>
</reference>
<keyword evidence="6" id="KW-0560">Oxidoreductase</keyword>
<keyword evidence="5 10" id="KW-1133">Transmembrane helix</keyword>
<evidence type="ECO:0000256" key="6">
    <source>
        <dbReference type="ARBA" id="ARBA00023002"/>
    </source>
</evidence>
<accession>E4RW58</accession>
<keyword evidence="13" id="KW-1185">Reference proteome</keyword>
<dbReference type="Pfam" id="PF03412">
    <property type="entry name" value="Peptidase_C39"/>
    <property type="match status" value="1"/>
</dbReference>
<dbReference type="GO" id="GO:0016020">
    <property type="term" value="C:membrane"/>
    <property type="evidence" value="ECO:0007669"/>
    <property type="project" value="UniProtKB-SubCell"/>
</dbReference>
<dbReference type="PROSITE" id="PS50990">
    <property type="entry name" value="PEPTIDASE_C39"/>
    <property type="match status" value="1"/>
</dbReference>
<dbReference type="Proteomes" id="UP000007435">
    <property type="component" value="Chromosome"/>
</dbReference>
<evidence type="ECO:0000256" key="7">
    <source>
        <dbReference type="ARBA" id="ARBA00023136"/>
    </source>
</evidence>
<dbReference type="GO" id="GO:0016491">
    <property type="term" value="F:oxidoreductase activity"/>
    <property type="evidence" value="ECO:0007669"/>
    <property type="project" value="UniProtKB-KW"/>
</dbReference>
<evidence type="ECO:0000256" key="3">
    <source>
        <dbReference type="ARBA" id="ARBA00022692"/>
    </source>
</evidence>
<dbReference type="GO" id="GO:0048038">
    <property type="term" value="F:quinone binding"/>
    <property type="evidence" value="ECO:0007669"/>
    <property type="project" value="UniProtKB-KW"/>
</dbReference>
<comment type="similarity">
    <text evidence="2">Belongs to the VKOR family.</text>
</comment>
<feature type="transmembrane region" description="Helical" evidence="10">
    <location>
        <begin position="152"/>
        <end position="171"/>
    </location>
</feature>
<dbReference type="GO" id="GO:0005524">
    <property type="term" value="F:ATP binding"/>
    <property type="evidence" value="ECO:0007669"/>
    <property type="project" value="InterPro"/>
</dbReference>
<evidence type="ECO:0000256" key="4">
    <source>
        <dbReference type="ARBA" id="ARBA00022719"/>
    </source>
</evidence>
<dbReference type="Pfam" id="PF13462">
    <property type="entry name" value="Thioredoxin_4"/>
    <property type="match status" value="1"/>
</dbReference>
<feature type="transmembrane region" description="Helical" evidence="10">
    <location>
        <begin position="264"/>
        <end position="285"/>
    </location>
</feature>
<protein>
    <submittedName>
        <fullName evidence="12">Vitamin K epoxide reductase</fullName>
    </submittedName>
</protein>
<feature type="domain" description="Peptidase C39" evidence="11">
    <location>
        <begin position="13"/>
        <end position="126"/>
    </location>
</feature>
<dbReference type="Gene3D" id="1.20.1440.130">
    <property type="entry name" value="VKOR domain"/>
    <property type="match status" value="1"/>
</dbReference>
<dbReference type="InterPro" id="IPR012932">
    <property type="entry name" value="VKOR"/>
</dbReference>
<dbReference type="GO" id="GO:0006508">
    <property type="term" value="P:proteolysis"/>
    <property type="evidence" value="ECO:0007669"/>
    <property type="project" value="InterPro"/>
</dbReference>
<dbReference type="OrthoDB" id="1100563at2"/>
<dbReference type="AlphaFoldDB" id="E4RW58"/>
<dbReference type="InterPro" id="IPR036249">
    <property type="entry name" value="Thioredoxin-like_sf"/>
</dbReference>
<name>E4RW58_LEAB4</name>
<keyword evidence="9" id="KW-0676">Redox-active center</keyword>
<feature type="transmembrane region" description="Helical" evidence="10">
    <location>
        <begin position="331"/>
        <end position="349"/>
    </location>
</feature>
<organism evidence="12 13">
    <name type="scientific">Leadbetterella byssophila (strain DSM 17132 / JCM 16389 / KACC 11308 / NBRC 106382 / 4M15)</name>
    <dbReference type="NCBI Taxonomy" id="649349"/>
    <lineage>
        <taxon>Bacteria</taxon>
        <taxon>Pseudomonadati</taxon>
        <taxon>Bacteroidota</taxon>
        <taxon>Cytophagia</taxon>
        <taxon>Cytophagales</taxon>
        <taxon>Leadbetterellaceae</taxon>
        <taxon>Leadbetterella</taxon>
    </lineage>
</organism>
<dbReference type="Gene3D" id="3.40.30.10">
    <property type="entry name" value="Glutaredoxin"/>
    <property type="match status" value="1"/>
</dbReference>
<dbReference type="GO" id="GO:0008233">
    <property type="term" value="F:peptidase activity"/>
    <property type="evidence" value="ECO:0007669"/>
    <property type="project" value="InterPro"/>
</dbReference>
<keyword evidence="7 10" id="KW-0472">Membrane</keyword>
<dbReference type="SUPFAM" id="SSF52833">
    <property type="entry name" value="Thioredoxin-like"/>
    <property type="match status" value="1"/>
</dbReference>
<keyword evidence="3 10" id="KW-0812">Transmembrane</keyword>
<proteinExistence type="inferred from homology"/>
<dbReference type="Pfam" id="PF07884">
    <property type="entry name" value="VKOR"/>
    <property type="match status" value="1"/>
</dbReference>
<dbReference type="STRING" id="649349.Lbys_1375"/>
<gene>
    <name evidence="12" type="ordered locus">Lbys_1375</name>
</gene>
<evidence type="ECO:0000313" key="13">
    <source>
        <dbReference type="Proteomes" id="UP000007435"/>
    </source>
</evidence>
<reference evidence="12 13" key="2">
    <citation type="journal article" date="2011" name="Stand. Genomic Sci.">
        <title>Complete genome sequence of Leadbetterella byssophila type strain (4M15).</title>
        <authorList>
            <person name="Abt B."/>
            <person name="Teshima H."/>
            <person name="Lucas S."/>
            <person name="Lapidus A."/>
            <person name="Del Rio T.G."/>
            <person name="Nolan M."/>
            <person name="Tice H."/>
            <person name="Cheng J.F."/>
            <person name="Pitluck S."/>
            <person name="Liolios K."/>
            <person name="Pagani I."/>
            <person name="Ivanova N."/>
            <person name="Mavromatis K."/>
            <person name="Pati A."/>
            <person name="Tapia R."/>
            <person name="Han C."/>
            <person name="Goodwin L."/>
            <person name="Chen A."/>
            <person name="Palaniappan K."/>
            <person name="Land M."/>
            <person name="Hauser L."/>
            <person name="Chang Y.J."/>
            <person name="Jeffries C.D."/>
            <person name="Rohde M."/>
            <person name="Goker M."/>
            <person name="Tindall B.J."/>
            <person name="Detter J.C."/>
            <person name="Woyke T."/>
            <person name="Bristow J."/>
            <person name="Eisen J.A."/>
            <person name="Markowitz V."/>
            <person name="Hugenholtz P."/>
            <person name="Klenk H.P."/>
            <person name="Kyrpides N.C."/>
        </authorList>
    </citation>
    <scope>NUCLEOTIDE SEQUENCE [LARGE SCALE GENOMIC DNA]</scope>
    <source>
        <strain evidence="13">DSM 17132 / JCM 16389 / KACC 11308 / NBRC 106382 / 4M15</strain>
    </source>
</reference>
<evidence type="ECO:0000256" key="5">
    <source>
        <dbReference type="ARBA" id="ARBA00022989"/>
    </source>
</evidence>
<evidence type="ECO:0000256" key="9">
    <source>
        <dbReference type="ARBA" id="ARBA00023284"/>
    </source>
</evidence>
<feature type="transmembrane region" description="Helical" evidence="10">
    <location>
        <begin position="297"/>
        <end position="319"/>
    </location>
</feature>
<evidence type="ECO:0000256" key="10">
    <source>
        <dbReference type="SAM" id="Phobius"/>
    </source>
</evidence>